<comment type="caution">
    <text evidence="1">The sequence shown here is derived from an EMBL/GenBank/DDBJ whole genome shotgun (WGS) entry which is preliminary data.</text>
</comment>
<dbReference type="OrthoDB" id="9876299at2759"/>
<dbReference type="SUPFAM" id="SSF51735">
    <property type="entry name" value="NAD(P)-binding Rossmann-fold domains"/>
    <property type="match status" value="1"/>
</dbReference>
<reference evidence="1" key="1">
    <citation type="journal article" date="2020" name="New Phytol.">
        <title>Comparative genomics reveals dynamic genome evolution in host specialist ectomycorrhizal fungi.</title>
        <authorList>
            <person name="Lofgren L.A."/>
            <person name="Nguyen N.H."/>
            <person name="Vilgalys R."/>
            <person name="Ruytinx J."/>
            <person name="Liao H.L."/>
            <person name="Branco S."/>
            <person name="Kuo A."/>
            <person name="LaButti K."/>
            <person name="Lipzen A."/>
            <person name="Andreopoulos W."/>
            <person name="Pangilinan J."/>
            <person name="Riley R."/>
            <person name="Hundley H."/>
            <person name="Na H."/>
            <person name="Barry K."/>
            <person name="Grigoriev I.V."/>
            <person name="Stajich J.E."/>
            <person name="Kennedy P.G."/>
        </authorList>
    </citation>
    <scope>NUCLEOTIDE SEQUENCE</scope>
    <source>
        <strain evidence="1">MN1</strain>
    </source>
</reference>
<accession>A0A9P7J3F1</accession>
<dbReference type="EMBL" id="JABBWG010000113">
    <property type="protein sequence ID" value="KAG1800532.1"/>
    <property type="molecule type" value="Genomic_DNA"/>
</dbReference>
<sequence>MNEGSIKTGCSKVLGLLDGTGLDSIINNAAIPWNSSSEDIVNTSSSLTSVNKDLKPESTSYNISKVGLHVLVGDPFIEIYMGGKGAVIEPHVSEFVTGIVNIVTKPTTADVGKFYNYLGKQNPW</sequence>
<dbReference type="GeneID" id="64636535"/>
<dbReference type="InterPro" id="IPR036291">
    <property type="entry name" value="NAD(P)-bd_dom_sf"/>
</dbReference>
<evidence type="ECO:0000313" key="1">
    <source>
        <dbReference type="EMBL" id="KAG1800532.1"/>
    </source>
</evidence>
<evidence type="ECO:0000313" key="2">
    <source>
        <dbReference type="Proteomes" id="UP000807769"/>
    </source>
</evidence>
<dbReference type="AlphaFoldDB" id="A0A9P7J3F1"/>
<dbReference type="Proteomes" id="UP000807769">
    <property type="component" value="Unassembled WGS sequence"/>
</dbReference>
<protein>
    <submittedName>
        <fullName evidence="1">Uncharacterized protein</fullName>
    </submittedName>
</protein>
<dbReference type="RefSeq" id="XP_041185893.1">
    <property type="nucleotide sequence ID" value="XM_041342519.1"/>
</dbReference>
<keyword evidence="2" id="KW-1185">Reference proteome</keyword>
<gene>
    <name evidence="1" type="ORF">BJ212DRAFT_1591510</name>
</gene>
<proteinExistence type="predicted"/>
<organism evidence="1 2">
    <name type="scientific">Suillus subaureus</name>
    <dbReference type="NCBI Taxonomy" id="48587"/>
    <lineage>
        <taxon>Eukaryota</taxon>
        <taxon>Fungi</taxon>
        <taxon>Dikarya</taxon>
        <taxon>Basidiomycota</taxon>
        <taxon>Agaricomycotina</taxon>
        <taxon>Agaricomycetes</taxon>
        <taxon>Agaricomycetidae</taxon>
        <taxon>Boletales</taxon>
        <taxon>Suillineae</taxon>
        <taxon>Suillaceae</taxon>
        <taxon>Suillus</taxon>
    </lineage>
</organism>
<name>A0A9P7J3F1_9AGAM</name>